<dbReference type="PANTHER" id="PTHR37984:SF15">
    <property type="entry name" value="INTEGRASE CATALYTIC DOMAIN-CONTAINING PROTEIN"/>
    <property type="match status" value="1"/>
</dbReference>
<dbReference type="InterPro" id="IPR001584">
    <property type="entry name" value="Integrase_cat-core"/>
</dbReference>
<reference evidence="2 3" key="1">
    <citation type="journal article" date="2022" name="Nat. Ecol. Evol.">
        <title>A masculinizing supergene underlies an exaggerated male reproductive morph in a spider.</title>
        <authorList>
            <person name="Hendrickx F."/>
            <person name="De Corte Z."/>
            <person name="Sonet G."/>
            <person name="Van Belleghem S.M."/>
            <person name="Kostlbacher S."/>
            <person name="Vangestel C."/>
        </authorList>
    </citation>
    <scope>NUCLEOTIDE SEQUENCE [LARGE SCALE GENOMIC DNA]</scope>
    <source>
        <strain evidence="2">W744_W776</strain>
    </source>
</reference>
<dbReference type="GO" id="GO:0003676">
    <property type="term" value="F:nucleic acid binding"/>
    <property type="evidence" value="ECO:0007669"/>
    <property type="project" value="InterPro"/>
</dbReference>
<dbReference type="GO" id="GO:0042575">
    <property type="term" value="C:DNA polymerase complex"/>
    <property type="evidence" value="ECO:0007669"/>
    <property type="project" value="UniProtKB-ARBA"/>
</dbReference>
<evidence type="ECO:0000313" key="2">
    <source>
        <dbReference type="EMBL" id="KAG8194787.1"/>
    </source>
</evidence>
<dbReference type="PANTHER" id="PTHR37984">
    <property type="entry name" value="PROTEIN CBG26694"/>
    <property type="match status" value="1"/>
</dbReference>
<dbReference type="Pfam" id="PF17919">
    <property type="entry name" value="RT_RNaseH_2"/>
    <property type="match status" value="1"/>
</dbReference>
<protein>
    <recommendedName>
        <fullName evidence="1">Integrase catalytic domain-containing protein</fullName>
    </recommendedName>
</protein>
<dbReference type="InterPro" id="IPR043502">
    <property type="entry name" value="DNA/RNA_pol_sf"/>
</dbReference>
<dbReference type="Gene3D" id="3.10.20.370">
    <property type="match status" value="1"/>
</dbReference>
<evidence type="ECO:0000313" key="3">
    <source>
        <dbReference type="Proteomes" id="UP000827092"/>
    </source>
</evidence>
<organism evidence="2 3">
    <name type="scientific">Oedothorax gibbosus</name>
    <dbReference type="NCBI Taxonomy" id="931172"/>
    <lineage>
        <taxon>Eukaryota</taxon>
        <taxon>Metazoa</taxon>
        <taxon>Ecdysozoa</taxon>
        <taxon>Arthropoda</taxon>
        <taxon>Chelicerata</taxon>
        <taxon>Arachnida</taxon>
        <taxon>Araneae</taxon>
        <taxon>Araneomorphae</taxon>
        <taxon>Entelegynae</taxon>
        <taxon>Araneoidea</taxon>
        <taxon>Linyphiidae</taxon>
        <taxon>Erigoninae</taxon>
        <taxon>Oedothorax</taxon>
    </lineage>
</organism>
<name>A0AAV6VDM0_9ARAC</name>
<dbReference type="SUPFAM" id="SSF56672">
    <property type="entry name" value="DNA/RNA polymerases"/>
    <property type="match status" value="1"/>
</dbReference>
<gene>
    <name evidence="2" type="ORF">JTE90_017228</name>
</gene>
<dbReference type="InterPro" id="IPR012337">
    <property type="entry name" value="RNaseH-like_sf"/>
</dbReference>
<dbReference type="Gene3D" id="3.30.420.10">
    <property type="entry name" value="Ribonuclease H-like superfamily/Ribonuclease H"/>
    <property type="match status" value="1"/>
</dbReference>
<feature type="domain" description="Integrase catalytic" evidence="1">
    <location>
        <begin position="85"/>
        <end position="245"/>
    </location>
</feature>
<dbReference type="GO" id="GO:0015074">
    <property type="term" value="P:DNA integration"/>
    <property type="evidence" value="ECO:0007669"/>
    <property type="project" value="InterPro"/>
</dbReference>
<dbReference type="InterPro" id="IPR050951">
    <property type="entry name" value="Retrovirus_Pol_polyprotein"/>
</dbReference>
<dbReference type="SUPFAM" id="SSF53098">
    <property type="entry name" value="Ribonuclease H-like"/>
    <property type="match status" value="1"/>
</dbReference>
<proteinExistence type="predicted"/>
<dbReference type="InterPro" id="IPR036397">
    <property type="entry name" value="RNaseH_sf"/>
</dbReference>
<evidence type="ECO:0000259" key="1">
    <source>
        <dbReference type="PROSITE" id="PS50994"/>
    </source>
</evidence>
<dbReference type="AlphaFoldDB" id="A0AAV6VDM0"/>
<accession>A0AAV6VDM0</accession>
<sequence length="340" mass="38849">MFILDTDASKEGIGAVLSQEVDGKERVIAYFSKSLVKTREELLRHEKRAPGDSQSRRTFSPLFVWETVSSKGPNTRTRGRLQRYNVGAPFERIAIDVLGLFRRQQMATSTSYSHGLFYEVARSLCHSKPRSHYRCRGLLQAWQLDMPVRSASLAALRPRNELHLRVFTGLMELLGVTKTRTTPLHPQSDGMVERLNRTILNHLSLFTHRNQNDWDQKLPLFSLAYRSAVHETTGLSPSQMLMGRELRLPCDLLFGRPPDDPSSPVEYLEDLKARLEDVHLFARERIDINTSRMKTRYDAKSHEPAFKIATRSGFGIRSVVKVFLQSCRPSGKDPIPWSNS</sequence>
<dbReference type="PROSITE" id="PS50994">
    <property type="entry name" value="INTEGRASE"/>
    <property type="match status" value="1"/>
</dbReference>
<dbReference type="Proteomes" id="UP000827092">
    <property type="component" value="Unassembled WGS sequence"/>
</dbReference>
<dbReference type="InterPro" id="IPR041577">
    <property type="entry name" value="RT_RNaseH_2"/>
</dbReference>
<comment type="caution">
    <text evidence="2">The sequence shown here is derived from an EMBL/GenBank/DDBJ whole genome shotgun (WGS) entry which is preliminary data.</text>
</comment>
<keyword evidence="3" id="KW-1185">Reference proteome</keyword>
<dbReference type="EMBL" id="JAFNEN010000098">
    <property type="protein sequence ID" value="KAG8194787.1"/>
    <property type="molecule type" value="Genomic_DNA"/>
</dbReference>
<dbReference type="GO" id="GO:0071897">
    <property type="term" value="P:DNA biosynthetic process"/>
    <property type="evidence" value="ECO:0007669"/>
    <property type="project" value="UniProtKB-ARBA"/>
</dbReference>